<reference evidence="3" key="1">
    <citation type="submission" date="2015-04" db="UniProtKB">
        <authorList>
            <consortium name="EnsemblPlants"/>
        </authorList>
    </citation>
    <scope>IDENTIFICATION</scope>
    <source>
        <strain evidence="3">SL10</strain>
    </source>
</reference>
<feature type="transmembrane region" description="Helical" evidence="1">
    <location>
        <begin position="149"/>
        <end position="167"/>
    </location>
</feature>
<evidence type="ECO:0000256" key="1">
    <source>
        <dbReference type="SAM" id="Phobius"/>
    </source>
</evidence>
<keyword evidence="1" id="KW-0472">Membrane</keyword>
<evidence type="ECO:0000313" key="3">
    <source>
        <dbReference type="EnsemblPlants" id="ONIVA07G00720.1"/>
    </source>
</evidence>
<proteinExistence type="predicted"/>
<dbReference type="EnsemblPlants" id="ONIVA07G00720.1">
    <property type="protein sequence ID" value="ONIVA07G00720.1"/>
    <property type="gene ID" value="ONIVA07G00720"/>
</dbReference>
<dbReference type="STRING" id="4536.A0A0E0HW98"/>
<reference evidence="3" key="2">
    <citation type="submission" date="2018-04" db="EMBL/GenBank/DDBJ databases">
        <title>OnivRS2 (Oryza nivara Reference Sequence Version 2).</title>
        <authorList>
            <person name="Zhang J."/>
            <person name="Kudrna D."/>
            <person name="Lee S."/>
            <person name="Talag J."/>
            <person name="Rajasekar S."/>
            <person name="Welchert J."/>
            <person name="Hsing Y.-I."/>
            <person name="Wing R.A."/>
        </authorList>
    </citation>
    <scope>NUCLEOTIDE SEQUENCE [LARGE SCALE GENOMIC DNA]</scope>
    <source>
        <strain evidence="3">SL10</strain>
    </source>
</reference>
<accession>A0A0E0HW98</accession>
<keyword evidence="1" id="KW-0812">Transmembrane</keyword>
<evidence type="ECO:0000259" key="2">
    <source>
        <dbReference type="Pfam" id="PF01398"/>
    </source>
</evidence>
<dbReference type="AlphaFoldDB" id="A0A0E0HW98"/>
<dbReference type="eggNOG" id="KOG1555">
    <property type="taxonomic scope" value="Eukaryota"/>
</dbReference>
<dbReference type="Gramene" id="ONIVA07G00720.1">
    <property type="protein sequence ID" value="ONIVA07G00720.1"/>
    <property type="gene ID" value="ONIVA07G00720"/>
</dbReference>
<keyword evidence="4" id="KW-1185">Reference proteome</keyword>
<dbReference type="InterPro" id="IPR000555">
    <property type="entry name" value="JAMM/MPN+_dom"/>
</dbReference>
<dbReference type="Proteomes" id="UP000006591">
    <property type="component" value="Chromosome 7"/>
</dbReference>
<dbReference type="HOGENOM" id="CLU_052991_2_0_1"/>
<dbReference type="PANTHER" id="PTHR10410">
    <property type="entry name" value="EUKARYOTIC TRANSLATION INITIATION FACTOR 3 -RELATED"/>
    <property type="match status" value="1"/>
</dbReference>
<organism evidence="3">
    <name type="scientific">Oryza nivara</name>
    <name type="common">Indian wild rice</name>
    <name type="synonym">Oryza sativa f. spontanea</name>
    <dbReference type="NCBI Taxonomy" id="4536"/>
    <lineage>
        <taxon>Eukaryota</taxon>
        <taxon>Viridiplantae</taxon>
        <taxon>Streptophyta</taxon>
        <taxon>Embryophyta</taxon>
        <taxon>Tracheophyta</taxon>
        <taxon>Spermatophyta</taxon>
        <taxon>Magnoliopsida</taxon>
        <taxon>Liliopsida</taxon>
        <taxon>Poales</taxon>
        <taxon>Poaceae</taxon>
        <taxon>BOP clade</taxon>
        <taxon>Oryzoideae</taxon>
        <taxon>Oryzeae</taxon>
        <taxon>Oryzinae</taxon>
        <taxon>Oryza</taxon>
    </lineage>
</organism>
<dbReference type="Pfam" id="PF01398">
    <property type="entry name" value="JAB"/>
    <property type="match status" value="1"/>
</dbReference>
<dbReference type="Gene3D" id="3.40.140.10">
    <property type="entry name" value="Cytidine Deaminase, domain 2"/>
    <property type="match status" value="2"/>
</dbReference>
<dbReference type="GO" id="GO:0008237">
    <property type="term" value="F:metallopeptidase activity"/>
    <property type="evidence" value="ECO:0007669"/>
    <property type="project" value="InterPro"/>
</dbReference>
<name>A0A0E0HW98_ORYNI</name>
<dbReference type="MEROPS" id="M67.A11"/>
<sequence length="370" mass="40712">MAAAASAAPFLGPDSPVHDTSQTAYVSPLALLKILVHAAWESPVAAMGVILGEEVDGFSVRVVDAFPLPRCAASPRPSTPATSRACSPCSTKPTVQMVRCKLTCSLGENVQPVSSAKGLYLSWISFHISSKVLWGGTAQTLASMAVPPIMMLFFTSYVAMFIVSHYCQYVNRASVKQFCKAIDYLNLNLQAFEQLNPRAILVAVDPVRSATGNFTMNAFRSVTSYHETSSNVGALNREYYSVAEDEKPFFELDIFAQGLASVFYSILISHRKNDLEINILKSMDKMGSKGSSSEDCRSLCQFPVMSESEKKNVEEMLIDLLTKYQNEEEMQESDVPENPPDAENHLEELKNLMSACILQIFGMMLAWSSF</sequence>
<evidence type="ECO:0000313" key="4">
    <source>
        <dbReference type="Proteomes" id="UP000006591"/>
    </source>
</evidence>
<dbReference type="OMA" id="QFPVMSE"/>
<dbReference type="InterPro" id="IPR050242">
    <property type="entry name" value="JAMM_MPN+_peptidase_M67A"/>
</dbReference>
<keyword evidence="1" id="KW-1133">Transmembrane helix</keyword>
<feature type="domain" description="JAB1/MPN/MOV34 metalloenzyme" evidence="2">
    <location>
        <begin position="20"/>
        <end position="76"/>
    </location>
</feature>
<protein>
    <recommendedName>
        <fullName evidence="2">JAB1/MPN/MOV34 metalloenzyme domain-containing protein</fullName>
    </recommendedName>
</protein>